<evidence type="ECO:0000313" key="4">
    <source>
        <dbReference type="Proteomes" id="UP000886796"/>
    </source>
</evidence>
<accession>A0A9D0Z2P9</accession>
<dbReference type="Pfam" id="PF07726">
    <property type="entry name" value="AAA_3"/>
    <property type="match status" value="1"/>
</dbReference>
<organism evidence="3 4">
    <name type="scientific">Candidatus Faecousia excrementigallinarum</name>
    <dbReference type="NCBI Taxonomy" id="2840806"/>
    <lineage>
        <taxon>Bacteria</taxon>
        <taxon>Bacillati</taxon>
        <taxon>Bacillota</taxon>
        <taxon>Clostridia</taxon>
        <taxon>Eubacteriales</taxon>
        <taxon>Oscillospiraceae</taxon>
        <taxon>Faecousia</taxon>
    </lineage>
</organism>
<dbReference type="PIRSF" id="PIRSF002849">
    <property type="entry name" value="AAA_ATPase_chaperone_MoxR_prd"/>
    <property type="match status" value="1"/>
</dbReference>
<gene>
    <name evidence="3" type="ORF">IAB74_02885</name>
</gene>
<dbReference type="Gene3D" id="3.40.50.300">
    <property type="entry name" value="P-loop containing nucleotide triphosphate hydrolases"/>
    <property type="match status" value="1"/>
</dbReference>
<evidence type="ECO:0000313" key="3">
    <source>
        <dbReference type="EMBL" id="HIQ67441.1"/>
    </source>
</evidence>
<dbReference type="InterPro" id="IPR050764">
    <property type="entry name" value="CbbQ/NirQ/NorQ/GpvN"/>
</dbReference>
<dbReference type="InterPro" id="IPR041628">
    <property type="entry name" value="ChlI/MoxR_AAA_lid"/>
</dbReference>
<reference evidence="3" key="1">
    <citation type="submission" date="2020-10" db="EMBL/GenBank/DDBJ databases">
        <authorList>
            <person name="Gilroy R."/>
        </authorList>
    </citation>
    <scope>NUCLEOTIDE SEQUENCE</scope>
    <source>
        <strain evidence="3">13361</strain>
    </source>
</reference>
<reference evidence="3" key="2">
    <citation type="journal article" date="2021" name="PeerJ">
        <title>Extensive microbial diversity within the chicken gut microbiome revealed by metagenomics and culture.</title>
        <authorList>
            <person name="Gilroy R."/>
            <person name="Ravi A."/>
            <person name="Getino M."/>
            <person name="Pursley I."/>
            <person name="Horton D.L."/>
            <person name="Alikhan N.F."/>
            <person name="Baker D."/>
            <person name="Gharbi K."/>
            <person name="Hall N."/>
            <person name="Watson M."/>
            <person name="Adriaenssens E.M."/>
            <person name="Foster-Nyarko E."/>
            <person name="Jarju S."/>
            <person name="Secka A."/>
            <person name="Antonio M."/>
            <person name="Oren A."/>
            <person name="Chaudhuri R.R."/>
            <person name="La Ragione R."/>
            <person name="Hildebrand F."/>
            <person name="Pallen M.J."/>
        </authorList>
    </citation>
    <scope>NUCLEOTIDE SEQUENCE</scope>
    <source>
        <strain evidence="3">13361</strain>
    </source>
</reference>
<feature type="domain" description="ATPase AAA-3" evidence="1">
    <location>
        <begin position="38"/>
        <end position="167"/>
    </location>
</feature>
<dbReference type="SUPFAM" id="SSF52540">
    <property type="entry name" value="P-loop containing nucleoside triphosphate hydrolases"/>
    <property type="match status" value="1"/>
</dbReference>
<dbReference type="Gene3D" id="1.10.8.80">
    <property type="entry name" value="Magnesium chelatase subunit I, C-Terminal domain"/>
    <property type="match status" value="1"/>
</dbReference>
<dbReference type="AlphaFoldDB" id="A0A9D0Z2P9"/>
<dbReference type="GO" id="GO:0016887">
    <property type="term" value="F:ATP hydrolysis activity"/>
    <property type="evidence" value="ECO:0007669"/>
    <property type="project" value="InterPro"/>
</dbReference>
<dbReference type="Proteomes" id="UP000886796">
    <property type="component" value="Unassembled WGS sequence"/>
</dbReference>
<dbReference type="InterPro" id="IPR011703">
    <property type="entry name" value="ATPase_AAA-3"/>
</dbReference>
<comment type="caution">
    <text evidence="3">The sequence shown here is derived from an EMBL/GenBank/DDBJ whole genome shotgun (WGS) entry which is preliminary data.</text>
</comment>
<name>A0A9D0Z2P9_9FIRM</name>
<sequence>MNENLQAVYQVMEQVSRVIYGKEKEIAQIMRTFLAGGHVLLEDIPGVGKTTLALAFSKAMGLTHKRIQFTPDVLPGDLTGFSIYRRDQEKFVYQPGSVFCNLLLADEINRTSPKTQSALLEVMEERQVTVDGVTRALPQPFHVIATQNPTGSIGTQRLPEAQEDRFMTSLSIGYPSFESELTMALEKNHQSRMGEVKAVMDAERLLAVEQEISQIYIKDVVARYAVDLVWTTRQHPQIARGGSPRATLALVQLAKASAWMNDRNFVIPSDVASQFPAVIRHRLILTPEAQRNRVDKEQLISGILAGVKRPSLGKKP</sequence>
<dbReference type="PANTHER" id="PTHR42759">
    <property type="entry name" value="MOXR FAMILY PROTEIN"/>
    <property type="match status" value="1"/>
</dbReference>
<feature type="domain" description="ChlI/MoxR AAA lid" evidence="2">
    <location>
        <begin position="232"/>
        <end position="300"/>
    </location>
</feature>
<dbReference type="GO" id="GO:0005524">
    <property type="term" value="F:ATP binding"/>
    <property type="evidence" value="ECO:0007669"/>
    <property type="project" value="InterPro"/>
</dbReference>
<evidence type="ECO:0000259" key="1">
    <source>
        <dbReference type="Pfam" id="PF07726"/>
    </source>
</evidence>
<evidence type="ECO:0000259" key="2">
    <source>
        <dbReference type="Pfam" id="PF17863"/>
    </source>
</evidence>
<dbReference type="EMBL" id="DVFK01000040">
    <property type="protein sequence ID" value="HIQ67441.1"/>
    <property type="molecule type" value="Genomic_DNA"/>
</dbReference>
<proteinExistence type="predicted"/>
<dbReference type="CDD" id="cd00009">
    <property type="entry name" value="AAA"/>
    <property type="match status" value="1"/>
</dbReference>
<dbReference type="Pfam" id="PF17863">
    <property type="entry name" value="AAA_lid_2"/>
    <property type="match status" value="1"/>
</dbReference>
<dbReference type="InterPro" id="IPR027417">
    <property type="entry name" value="P-loop_NTPase"/>
</dbReference>
<protein>
    <submittedName>
        <fullName evidence="3">MoxR family ATPase</fullName>
    </submittedName>
</protein>
<dbReference type="PANTHER" id="PTHR42759:SF5">
    <property type="entry name" value="METHANOL DEHYDROGENASE REGULATOR"/>
    <property type="match status" value="1"/>
</dbReference>